<feature type="compositionally biased region" description="Low complexity" evidence="1">
    <location>
        <begin position="233"/>
        <end position="249"/>
    </location>
</feature>
<feature type="compositionally biased region" description="Basic residues" evidence="1">
    <location>
        <begin position="256"/>
        <end position="276"/>
    </location>
</feature>
<feature type="region of interest" description="Disordered" evidence="1">
    <location>
        <begin position="170"/>
        <end position="288"/>
    </location>
</feature>
<proteinExistence type="predicted"/>
<reference evidence="2" key="1">
    <citation type="submission" date="2015-08" db="EMBL/GenBank/DDBJ databases">
        <authorList>
            <person name="Babu N.S."/>
            <person name="Beckwith C.J."/>
            <person name="Beseler K.G."/>
            <person name="Brison A."/>
            <person name="Carone J.V."/>
            <person name="Caskin T.P."/>
            <person name="Diamond M."/>
            <person name="Durham M.E."/>
            <person name="Foxe J.M."/>
            <person name="Go M."/>
            <person name="Henderson B.A."/>
            <person name="Jones I.B."/>
            <person name="McGettigan J.A."/>
            <person name="Micheletti S.J."/>
            <person name="Nasrallah M.E."/>
            <person name="Ortiz D."/>
            <person name="Piller C.R."/>
            <person name="Privatt S.R."/>
            <person name="Schneider S.L."/>
            <person name="Sharp S."/>
            <person name="Smith T.C."/>
            <person name="Stanton J.D."/>
            <person name="Ullery H.E."/>
            <person name="Wilson R.J."/>
            <person name="Serrano M.G."/>
            <person name="Buck G."/>
            <person name="Lee V."/>
            <person name="Wang Y."/>
            <person name="Carvalho R."/>
            <person name="Voegtly L."/>
            <person name="Shi R."/>
            <person name="Duckworth R."/>
            <person name="Johnson A."/>
            <person name="Loviza R."/>
            <person name="Walstead R."/>
            <person name="Shah Z."/>
            <person name="Kiflezghi M."/>
            <person name="Wade K."/>
            <person name="Ball S.L."/>
            <person name="Bradley K.W."/>
            <person name="Asai D.J."/>
            <person name="Bowman C.A."/>
            <person name="Russell D.A."/>
            <person name="Pope W.H."/>
            <person name="Jacobs-Sera D."/>
            <person name="Hendrix R.W."/>
            <person name="Hatfull G.F."/>
        </authorList>
    </citation>
    <scope>NUCLEOTIDE SEQUENCE</scope>
</reference>
<name>A0A1D2AB70_AUXPR</name>
<feature type="region of interest" description="Disordered" evidence="1">
    <location>
        <begin position="131"/>
        <end position="153"/>
    </location>
</feature>
<feature type="compositionally biased region" description="Basic residues" evidence="1">
    <location>
        <begin position="194"/>
        <end position="205"/>
    </location>
</feature>
<feature type="compositionally biased region" description="Low complexity" evidence="1">
    <location>
        <begin position="301"/>
        <end position="323"/>
    </location>
</feature>
<feature type="non-terminal residue" evidence="2">
    <location>
        <position position="1"/>
    </location>
</feature>
<sequence length="369" mass="39563">VWDARPKVVGLICGDLLGCCLSGRLGSLWMIAPGLQPSTLHRPQPWPPPLANQAGGGLLLRPVCRRRFAMARSHPRGRRPLPGRRKVAVAEHRAPHLRGRHPHRREPQWVHARCPQRGLRAPPRSHRRLLHGLPRHHGPGADGLHRHRQGRHARPPARLLWRGRGPHAPLLLCERPPPGARRRAARRRPDAHPHRTGPARGRRGAGLRQSAVQDRPGRAGRVVPRAARRASHRPLAPALPRLGRAAAARAGGGPRRAPRPPRLLRRGAKARPRRALRAGGPGPGHPRLQRAHHRLRRALGGVPAADAAAGEDGVPRGRQPGLRLGPGGGHGRRVHGRVRGAGAGAGAGCAQAAGPASRGVPGSGVQPPV</sequence>
<gene>
    <name evidence="2" type="ORF">g.66330</name>
</gene>
<accession>A0A1D2AB70</accession>
<dbReference type="EMBL" id="GDKF01002182">
    <property type="protein sequence ID" value="JAT76440.1"/>
    <property type="molecule type" value="Transcribed_RNA"/>
</dbReference>
<evidence type="ECO:0000256" key="1">
    <source>
        <dbReference type="SAM" id="MobiDB-lite"/>
    </source>
</evidence>
<organism evidence="2">
    <name type="scientific">Auxenochlorella protothecoides</name>
    <name type="common">Green microalga</name>
    <name type="synonym">Chlorella protothecoides</name>
    <dbReference type="NCBI Taxonomy" id="3075"/>
    <lineage>
        <taxon>Eukaryota</taxon>
        <taxon>Viridiplantae</taxon>
        <taxon>Chlorophyta</taxon>
        <taxon>core chlorophytes</taxon>
        <taxon>Trebouxiophyceae</taxon>
        <taxon>Chlorellales</taxon>
        <taxon>Chlorellaceae</taxon>
        <taxon>Auxenochlorella</taxon>
    </lineage>
</organism>
<dbReference type="AlphaFoldDB" id="A0A1D2AB70"/>
<feature type="region of interest" description="Disordered" evidence="1">
    <location>
        <begin position="71"/>
        <end position="93"/>
    </location>
</feature>
<feature type="compositionally biased region" description="Basic residues" evidence="1">
    <location>
        <begin position="71"/>
        <end position="87"/>
    </location>
</feature>
<evidence type="ECO:0000313" key="2">
    <source>
        <dbReference type="EMBL" id="JAT76440.1"/>
    </source>
</evidence>
<protein>
    <submittedName>
        <fullName evidence="2">Uncharacterized protein</fullName>
    </submittedName>
</protein>
<feature type="region of interest" description="Disordered" evidence="1">
    <location>
        <begin position="301"/>
        <end position="369"/>
    </location>
</feature>